<keyword evidence="3 6" id="KW-1133">Transmembrane helix</keyword>
<dbReference type="Gene3D" id="1.20.1250.20">
    <property type="entry name" value="MFS general substrate transporter like domains"/>
    <property type="match status" value="1"/>
</dbReference>
<dbReference type="GO" id="GO:0000329">
    <property type="term" value="C:fungal-type vacuole membrane"/>
    <property type="evidence" value="ECO:0007669"/>
    <property type="project" value="TreeGrafter"/>
</dbReference>
<evidence type="ECO:0000256" key="5">
    <source>
        <dbReference type="SAM" id="MobiDB-lite"/>
    </source>
</evidence>
<evidence type="ECO:0008006" key="9">
    <source>
        <dbReference type="Google" id="ProtNLM"/>
    </source>
</evidence>
<feature type="compositionally biased region" description="Basic and acidic residues" evidence="5">
    <location>
        <begin position="218"/>
        <end position="243"/>
    </location>
</feature>
<protein>
    <recommendedName>
        <fullName evidence="9">Nodulin-like domain-containing protein</fullName>
    </recommendedName>
</protein>
<gene>
    <name evidence="7" type="ORF">LTR62_006841</name>
</gene>
<evidence type="ECO:0000313" key="8">
    <source>
        <dbReference type="Proteomes" id="UP001310890"/>
    </source>
</evidence>
<feature type="transmembrane region" description="Helical" evidence="6">
    <location>
        <begin position="510"/>
        <end position="529"/>
    </location>
</feature>
<dbReference type="Pfam" id="PF07690">
    <property type="entry name" value="MFS_1"/>
    <property type="match status" value="1"/>
</dbReference>
<dbReference type="InterPro" id="IPR036259">
    <property type="entry name" value="MFS_trans_sf"/>
</dbReference>
<reference evidence="7" key="1">
    <citation type="submission" date="2023-08" db="EMBL/GenBank/DDBJ databases">
        <title>Black Yeasts Isolated from many extreme environments.</title>
        <authorList>
            <person name="Coleine C."/>
            <person name="Stajich J.E."/>
            <person name="Selbmann L."/>
        </authorList>
    </citation>
    <scope>NUCLEOTIDE SEQUENCE</scope>
    <source>
        <strain evidence="7">CCFEE 5401</strain>
    </source>
</reference>
<feature type="transmembrane region" description="Helical" evidence="6">
    <location>
        <begin position="82"/>
        <end position="99"/>
    </location>
</feature>
<feature type="transmembrane region" description="Helical" evidence="6">
    <location>
        <begin position="149"/>
        <end position="170"/>
    </location>
</feature>
<proteinExistence type="predicted"/>
<feature type="transmembrane region" description="Helical" evidence="6">
    <location>
        <begin position="366"/>
        <end position="386"/>
    </location>
</feature>
<evidence type="ECO:0000313" key="7">
    <source>
        <dbReference type="EMBL" id="KAK5109604.1"/>
    </source>
</evidence>
<evidence type="ECO:0000256" key="2">
    <source>
        <dbReference type="ARBA" id="ARBA00022692"/>
    </source>
</evidence>
<feature type="transmembrane region" description="Helical" evidence="6">
    <location>
        <begin position="398"/>
        <end position="418"/>
    </location>
</feature>
<evidence type="ECO:0000256" key="3">
    <source>
        <dbReference type="ARBA" id="ARBA00022989"/>
    </source>
</evidence>
<dbReference type="Proteomes" id="UP001310890">
    <property type="component" value="Unassembled WGS sequence"/>
</dbReference>
<feature type="transmembrane region" description="Helical" evidence="6">
    <location>
        <begin position="176"/>
        <end position="196"/>
    </location>
</feature>
<dbReference type="EMBL" id="JAVRRL010000061">
    <property type="protein sequence ID" value="KAK5109604.1"/>
    <property type="molecule type" value="Genomic_DNA"/>
</dbReference>
<name>A0AAN7TD31_9PEZI</name>
<feature type="transmembrane region" description="Helical" evidence="6">
    <location>
        <begin position="111"/>
        <end position="137"/>
    </location>
</feature>
<comment type="subcellular location">
    <subcellularLocation>
        <location evidence="1">Membrane</location>
        <topology evidence="1">Multi-pass membrane protein</topology>
    </subcellularLocation>
</comment>
<feature type="region of interest" description="Disordered" evidence="5">
    <location>
        <begin position="267"/>
        <end position="302"/>
    </location>
</feature>
<evidence type="ECO:0000256" key="6">
    <source>
        <dbReference type="SAM" id="Phobius"/>
    </source>
</evidence>
<evidence type="ECO:0000256" key="4">
    <source>
        <dbReference type="ARBA" id="ARBA00023136"/>
    </source>
</evidence>
<dbReference type="SUPFAM" id="SSF103473">
    <property type="entry name" value="MFS general substrate transporter"/>
    <property type="match status" value="1"/>
</dbReference>
<feature type="transmembrane region" description="Helical" evidence="6">
    <location>
        <begin position="319"/>
        <end position="338"/>
    </location>
</feature>
<dbReference type="AlphaFoldDB" id="A0AAN7TD31"/>
<accession>A0AAN7TD31</accession>
<dbReference type="PANTHER" id="PTHR21576">
    <property type="entry name" value="UNCHARACTERIZED NODULIN-LIKE PROTEIN"/>
    <property type="match status" value="1"/>
</dbReference>
<dbReference type="PANTHER" id="PTHR21576:SF158">
    <property type="entry name" value="RIBOSOMAL RNA-PROCESSING PROTEIN 12-LIKE CONSERVED DOMAIN-CONTAINING PROTEIN"/>
    <property type="match status" value="1"/>
</dbReference>
<keyword evidence="2 6" id="KW-0812">Transmembrane</keyword>
<evidence type="ECO:0000256" key="1">
    <source>
        <dbReference type="ARBA" id="ARBA00004141"/>
    </source>
</evidence>
<keyword evidence="4 6" id="KW-0472">Membrane</keyword>
<dbReference type="GO" id="GO:0022857">
    <property type="term" value="F:transmembrane transporter activity"/>
    <property type="evidence" value="ECO:0007669"/>
    <property type="project" value="InterPro"/>
</dbReference>
<feature type="transmembrane region" description="Helical" evidence="6">
    <location>
        <begin position="424"/>
        <end position="445"/>
    </location>
</feature>
<comment type="caution">
    <text evidence="7">The sequence shown here is derived from an EMBL/GenBank/DDBJ whole genome shotgun (WGS) entry which is preliminary data.</text>
</comment>
<feature type="transmembrane region" description="Helical" evidence="6">
    <location>
        <begin position="12"/>
        <end position="35"/>
    </location>
</feature>
<feature type="region of interest" description="Disordered" evidence="5">
    <location>
        <begin position="207"/>
        <end position="250"/>
    </location>
</feature>
<sequence length="547" mass="57842">MAIPTPPRQPHHTLRLLSILAATTIALSCGTNYAYSAWAPTFASHLHLSATQQNLIGNFGNIGMYAMGIPGGILIDKCGPRYGVGAGVVALAAGYFGLWRSFERGAGATGMGVLCLFGLLTGMGSCTAFSAAIKVSATNWPRHRGTATAFPLSAFGLSAFFYTTIASVAFPGETQGYLLLLACGTTVMVFVGMFFLQIVRGTGDGKGGYEAVSGGGEEESRGRRDSNKMSRARSGKDDAETGKLHPPPSSLPYKACPARSLAHSHVTGTADEHSSLVSSNSTAGPGDDLEIRTNKQPTNLCPSSSKPEITGLVLLRTPAFWQLFLLLGLLCGVGLMTINNIGNNARALWHHFDPSTTAAFIQKRQLLHVSILSLCSFAGRLASGIGSDWLIHRNQSRYWTLVASGTLFTAAQVVALQLQDPRRLFWLSGLTGLAYGALFGVYPALVADAFGPSGLGINWGAMTMAPVLSGNFFNLAYGAILDSHSRFRGDGKGGGEMVCVEGRECYGSAYWVTLAASLAGVGWTLGCIWREGVKRRREGGGGREHEG</sequence>
<organism evidence="7 8">
    <name type="scientific">Meristemomyces frigidus</name>
    <dbReference type="NCBI Taxonomy" id="1508187"/>
    <lineage>
        <taxon>Eukaryota</taxon>
        <taxon>Fungi</taxon>
        <taxon>Dikarya</taxon>
        <taxon>Ascomycota</taxon>
        <taxon>Pezizomycotina</taxon>
        <taxon>Dothideomycetes</taxon>
        <taxon>Dothideomycetidae</taxon>
        <taxon>Mycosphaerellales</taxon>
        <taxon>Teratosphaeriaceae</taxon>
        <taxon>Meristemomyces</taxon>
    </lineage>
</organism>
<dbReference type="InterPro" id="IPR011701">
    <property type="entry name" value="MFS"/>
</dbReference>